<feature type="domain" description="FlgD Tudor-like" evidence="7">
    <location>
        <begin position="92"/>
        <end position="223"/>
    </location>
</feature>
<keyword evidence="8" id="KW-0282">Flagellum</keyword>
<dbReference type="Proteomes" id="UP000295783">
    <property type="component" value="Unassembled WGS sequence"/>
</dbReference>
<gene>
    <name evidence="8" type="ORF">A8950_0908</name>
</gene>
<comment type="similarity">
    <text evidence="1 5">Belongs to the FlgD family.</text>
</comment>
<dbReference type="GO" id="GO:0044781">
    <property type="term" value="P:bacterial-type flagellum organization"/>
    <property type="evidence" value="ECO:0007669"/>
    <property type="project" value="UniProtKB-UniRule"/>
</dbReference>
<evidence type="ECO:0000259" key="6">
    <source>
        <dbReference type="Pfam" id="PF13860"/>
    </source>
</evidence>
<reference evidence="8 9" key="1">
    <citation type="submission" date="2019-03" db="EMBL/GenBank/DDBJ databases">
        <title>Genomic Encyclopedia of Type Strains, Phase III (KMG-III): the genomes of soil and plant-associated and newly described type strains.</title>
        <authorList>
            <person name="Whitman W."/>
        </authorList>
    </citation>
    <scope>NUCLEOTIDE SEQUENCE [LARGE SCALE GENOMIC DNA]</scope>
    <source>
        <strain evidence="8 9">CGMCC 1.7660</strain>
    </source>
</reference>
<dbReference type="InterPro" id="IPR005648">
    <property type="entry name" value="FlgD"/>
</dbReference>
<comment type="caution">
    <text evidence="8">The sequence shown here is derived from an EMBL/GenBank/DDBJ whole genome shotgun (WGS) entry which is preliminary data.</text>
</comment>
<dbReference type="RefSeq" id="WP_133612385.1">
    <property type="nucleotide sequence ID" value="NZ_SNYW01000006.1"/>
</dbReference>
<dbReference type="AlphaFoldDB" id="A0A4R6WXC9"/>
<evidence type="ECO:0000256" key="2">
    <source>
        <dbReference type="ARBA" id="ARBA00016013"/>
    </source>
</evidence>
<dbReference type="Pfam" id="PF03963">
    <property type="entry name" value="FlgD"/>
    <property type="match status" value="1"/>
</dbReference>
<dbReference type="InterPro" id="IPR025963">
    <property type="entry name" value="FLgD_Tudor"/>
</dbReference>
<dbReference type="EMBL" id="SNYW01000006">
    <property type="protein sequence ID" value="TDQ84357.1"/>
    <property type="molecule type" value="Genomic_DNA"/>
</dbReference>
<keyword evidence="8" id="KW-0969">Cilium</keyword>
<keyword evidence="3 5" id="KW-1005">Bacterial flagellum biogenesis</keyword>
<evidence type="ECO:0000259" key="7">
    <source>
        <dbReference type="Pfam" id="PF13861"/>
    </source>
</evidence>
<dbReference type="OrthoDB" id="9785233at2"/>
<sequence>MEIPSISDTLDKLRAENAAAAKASGGNALGDLSETYDNFLLLLTKQLQNQDPLSPMDTAQFTEQLVSFASVEQMIQQNAKLDQLISLQSSTNAYAAASFIGSDVAVASDKLMLSDGEVRFDYTLDTNASKAVLNIYNSNNQLVMVMDANKTVGTHRALWDGTDYFGNQLPDGEYRVAVAYEDQAGRSYTADITSYGTVDAAEILDGQVLLNIGSLRIPLADVTKIMRGAGQTA</sequence>
<protein>
    <recommendedName>
        <fullName evidence="2 5">Basal-body rod modification protein FlgD</fullName>
    </recommendedName>
</protein>
<evidence type="ECO:0000256" key="1">
    <source>
        <dbReference type="ARBA" id="ARBA00010577"/>
    </source>
</evidence>
<dbReference type="Gene3D" id="2.30.30.910">
    <property type="match status" value="1"/>
</dbReference>
<evidence type="ECO:0000256" key="5">
    <source>
        <dbReference type="RuleBase" id="RU362076"/>
    </source>
</evidence>
<proteinExistence type="inferred from homology"/>
<comment type="function">
    <text evidence="4 5">Required for flagellar hook formation. May act as a scaffolding protein.</text>
</comment>
<evidence type="ECO:0000256" key="3">
    <source>
        <dbReference type="ARBA" id="ARBA00022795"/>
    </source>
</evidence>
<evidence type="ECO:0000313" key="9">
    <source>
        <dbReference type="Proteomes" id="UP000295783"/>
    </source>
</evidence>
<dbReference type="InterPro" id="IPR025965">
    <property type="entry name" value="FlgD/Vpr_Ig-like"/>
</dbReference>
<name>A0A4R6WXC9_9PROT</name>
<keyword evidence="9" id="KW-1185">Reference proteome</keyword>
<keyword evidence="8" id="KW-0966">Cell projection</keyword>
<accession>A0A4R6WXC9</accession>
<dbReference type="Gene3D" id="2.60.40.4070">
    <property type="match status" value="1"/>
</dbReference>
<organism evidence="8 9">
    <name type="scientific">Dongia mobilis</name>
    <dbReference type="NCBI Taxonomy" id="578943"/>
    <lineage>
        <taxon>Bacteria</taxon>
        <taxon>Pseudomonadati</taxon>
        <taxon>Pseudomonadota</taxon>
        <taxon>Alphaproteobacteria</taxon>
        <taxon>Rhodospirillales</taxon>
        <taxon>Dongiaceae</taxon>
        <taxon>Dongia</taxon>
    </lineage>
</organism>
<evidence type="ECO:0000256" key="4">
    <source>
        <dbReference type="ARBA" id="ARBA00024746"/>
    </source>
</evidence>
<dbReference type="Pfam" id="PF13861">
    <property type="entry name" value="FLgD_tudor"/>
    <property type="match status" value="1"/>
</dbReference>
<feature type="domain" description="FlgD/Vpr Ig-like" evidence="6">
    <location>
        <begin position="114"/>
        <end position="182"/>
    </location>
</feature>
<dbReference type="Pfam" id="PF13860">
    <property type="entry name" value="FlgD_ig"/>
    <property type="match status" value="1"/>
</dbReference>
<evidence type="ECO:0000313" key="8">
    <source>
        <dbReference type="EMBL" id="TDQ84357.1"/>
    </source>
</evidence>